<dbReference type="Pfam" id="PF00856">
    <property type="entry name" value="SET"/>
    <property type="match status" value="1"/>
</dbReference>
<organism evidence="5 6">
    <name type="scientific">Henosepilachna vigintioctopunctata</name>
    <dbReference type="NCBI Taxonomy" id="420089"/>
    <lineage>
        <taxon>Eukaryota</taxon>
        <taxon>Metazoa</taxon>
        <taxon>Ecdysozoa</taxon>
        <taxon>Arthropoda</taxon>
        <taxon>Hexapoda</taxon>
        <taxon>Insecta</taxon>
        <taxon>Pterygota</taxon>
        <taxon>Neoptera</taxon>
        <taxon>Endopterygota</taxon>
        <taxon>Coleoptera</taxon>
        <taxon>Polyphaga</taxon>
        <taxon>Cucujiformia</taxon>
        <taxon>Coccinelloidea</taxon>
        <taxon>Coccinellidae</taxon>
        <taxon>Epilachninae</taxon>
        <taxon>Epilachnini</taxon>
        <taxon>Henosepilachna</taxon>
    </lineage>
</organism>
<evidence type="ECO:0000256" key="3">
    <source>
        <dbReference type="ARBA" id="ARBA00022691"/>
    </source>
</evidence>
<dbReference type="GO" id="GO:0032259">
    <property type="term" value="P:methylation"/>
    <property type="evidence" value="ECO:0007669"/>
    <property type="project" value="UniProtKB-KW"/>
</dbReference>
<keyword evidence="3" id="KW-0949">S-adenosyl-L-methionine</keyword>
<reference evidence="5 6" key="1">
    <citation type="submission" date="2023-03" db="EMBL/GenBank/DDBJ databases">
        <title>Genome insight into feeding habits of ladybird beetles.</title>
        <authorList>
            <person name="Li H.-S."/>
            <person name="Huang Y.-H."/>
            <person name="Pang H."/>
        </authorList>
    </citation>
    <scope>NUCLEOTIDE SEQUENCE [LARGE SCALE GENOMIC DNA]</scope>
    <source>
        <strain evidence="5">SYSU_2023b</strain>
        <tissue evidence="5">Whole body</tissue>
    </source>
</reference>
<dbReference type="GO" id="GO:0042826">
    <property type="term" value="F:histone deacetylase binding"/>
    <property type="evidence" value="ECO:0007669"/>
    <property type="project" value="TreeGrafter"/>
</dbReference>
<dbReference type="PANTHER" id="PTHR46165:SF6">
    <property type="entry name" value="SET AND MYND DOMAIN-CONTAINING PROTEIN 4-LIKE PROTEIN"/>
    <property type="match status" value="1"/>
</dbReference>
<dbReference type="PROSITE" id="PS50280">
    <property type="entry name" value="SET"/>
    <property type="match status" value="1"/>
</dbReference>
<keyword evidence="1" id="KW-0489">Methyltransferase</keyword>
<keyword evidence="6" id="KW-1185">Reference proteome</keyword>
<dbReference type="AlphaFoldDB" id="A0AAW1VBJ5"/>
<sequence>MISEDYKEKIDIPYRLVHALQTDGKISETSIQFASIPTPVGKINFVSDILKLYDIVPKYVENFKNNEKSTELRRKGNEKFGLKKDEEALETYTYSVVTAENDSETLGLAYANRSAVLFKLKLYNECLQDIERALQNNYPETLKFKLLERQKKAQILTLNEDKVAYHQSAPSIVEENQNPLIECSSSAVEIRTNPQLGRYVVATRDIEIGEVIAVEQPTFTLLTDRQWCHCHHCLTLCYCLVPCEFCTQALFCSTECKDNAKKYHDYECSILSTIYSLDMNSCRILPLRIAILMKDTKYKNLEGIMHRSDQVYKSGRYEEIHKLVTNLEMRSVADLFERVTVSAIFYQLVKNYTNFFKDTDQECEDVFKTLVLHHLQTMACNFHDIENLEMNEVSGAYEPTTIGAGAYNFLSLFNHSCAPTVYRRSFGTTIVLSSVETIKKGDQLFENYGFHYAMHSKADRQAALKKQYFFECNCRACKNDWGTFDVLPHIYSSMNVLILHYKKLAEADLKTAAKIEPEVITALKQMEKNIPCKNFCEIQELLKQCYSIFSNIRRKLQEKLTNYPLLNDDYASL</sequence>
<dbReference type="GO" id="GO:0008276">
    <property type="term" value="F:protein methyltransferase activity"/>
    <property type="evidence" value="ECO:0007669"/>
    <property type="project" value="UniProtKB-ARBA"/>
</dbReference>
<dbReference type="Gene3D" id="1.10.220.160">
    <property type="match status" value="1"/>
</dbReference>
<dbReference type="PANTHER" id="PTHR46165">
    <property type="entry name" value="SET AND MYND DOMAIN-CONTAINING PROTEIN 4"/>
    <property type="match status" value="1"/>
</dbReference>
<evidence type="ECO:0000256" key="1">
    <source>
        <dbReference type="ARBA" id="ARBA00022603"/>
    </source>
</evidence>
<dbReference type="InterPro" id="IPR011990">
    <property type="entry name" value="TPR-like_helical_dom_sf"/>
</dbReference>
<dbReference type="GO" id="GO:0005737">
    <property type="term" value="C:cytoplasm"/>
    <property type="evidence" value="ECO:0007669"/>
    <property type="project" value="TreeGrafter"/>
</dbReference>
<evidence type="ECO:0000259" key="4">
    <source>
        <dbReference type="PROSITE" id="PS50280"/>
    </source>
</evidence>
<evidence type="ECO:0000256" key="2">
    <source>
        <dbReference type="ARBA" id="ARBA00022679"/>
    </source>
</evidence>
<dbReference type="SUPFAM" id="SSF48452">
    <property type="entry name" value="TPR-like"/>
    <property type="match status" value="1"/>
</dbReference>
<dbReference type="SUPFAM" id="SSF144232">
    <property type="entry name" value="HIT/MYND zinc finger-like"/>
    <property type="match status" value="1"/>
</dbReference>
<comment type="caution">
    <text evidence="5">The sequence shown here is derived from an EMBL/GenBank/DDBJ whole genome shotgun (WGS) entry which is preliminary data.</text>
</comment>
<gene>
    <name evidence="5" type="ORF">WA026_007095</name>
</gene>
<protein>
    <recommendedName>
        <fullName evidence="4">SET domain-containing protein</fullName>
    </recommendedName>
</protein>
<accession>A0AAW1VBJ5</accession>
<keyword evidence="2" id="KW-0808">Transferase</keyword>
<dbReference type="GO" id="GO:0008170">
    <property type="term" value="F:N-methyltransferase activity"/>
    <property type="evidence" value="ECO:0007669"/>
    <property type="project" value="UniProtKB-ARBA"/>
</dbReference>
<dbReference type="InterPro" id="IPR052097">
    <property type="entry name" value="SET-MYND_domain_protein"/>
</dbReference>
<dbReference type="Gene3D" id="1.25.40.10">
    <property type="entry name" value="Tetratricopeptide repeat domain"/>
    <property type="match status" value="1"/>
</dbReference>
<dbReference type="EMBL" id="JARQZJ010000123">
    <property type="protein sequence ID" value="KAK9889713.1"/>
    <property type="molecule type" value="Genomic_DNA"/>
</dbReference>
<dbReference type="CDD" id="cd10536">
    <property type="entry name" value="SET_SMYD4"/>
    <property type="match status" value="1"/>
</dbReference>
<evidence type="ECO:0000313" key="6">
    <source>
        <dbReference type="Proteomes" id="UP001431783"/>
    </source>
</evidence>
<dbReference type="GO" id="GO:0008757">
    <property type="term" value="F:S-adenosylmethionine-dependent methyltransferase activity"/>
    <property type="evidence" value="ECO:0007669"/>
    <property type="project" value="UniProtKB-ARBA"/>
</dbReference>
<dbReference type="SUPFAM" id="SSF82199">
    <property type="entry name" value="SET domain"/>
    <property type="match status" value="1"/>
</dbReference>
<dbReference type="GO" id="GO:0005634">
    <property type="term" value="C:nucleus"/>
    <property type="evidence" value="ECO:0007669"/>
    <property type="project" value="TreeGrafter"/>
</dbReference>
<dbReference type="Proteomes" id="UP001431783">
    <property type="component" value="Unassembled WGS sequence"/>
</dbReference>
<evidence type="ECO:0000313" key="5">
    <source>
        <dbReference type="EMBL" id="KAK9889713.1"/>
    </source>
</evidence>
<feature type="domain" description="SET" evidence="4">
    <location>
        <begin position="179"/>
        <end position="449"/>
    </location>
</feature>
<dbReference type="InterPro" id="IPR001214">
    <property type="entry name" value="SET_dom"/>
</dbReference>
<dbReference type="InterPro" id="IPR044421">
    <property type="entry name" value="SMYD4_SET"/>
</dbReference>
<dbReference type="Gene3D" id="6.10.140.2220">
    <property type="match status" value="1"/>
</dbReference>
<proteinExistence type="predicted"/>
<dbReference type="InterPro" id="IPR046341">
    <property type="entry name" value="SET_dom_sf"/>
</dbReference>
<dbReference type="Gene3D" id="2.170.270.10">
    <property type="entry name" value="SET domain"/>
    <property type="match status" value="1"/>
</dbReference>
<name>A0AAW1VBJ5_9CUCU</name>